<feature type="domain" description="PE" evidence="1">
    <location>
        <begin position="6"/>
        <end position="88"/>
    </location>
</feature>
<sequence length="101" mass="10362">MSNSLSVDAQRTADSAAHLDDIAGKLEQAVAANRDALTVPAAGSDEVSVAAAKTFNEVADSFEDQVLKGVAAIRDVADVIRTQTHAIVGRDDQVAAEIAGS</sequence>
<evidence type="ECO:0000259" key="1">
    <source>
        <dbReference type="Pfam" id="PF00934"/>
    </source>
</evidence>
<dbReference type="Proteomes" id="UP000621454">
    <property type="component" value="Unassembled WGS sequence"/>
</dbReference>
<dbReference type="InterPro" id="IPR000084">
    <property type="entry name" value="PE-PGRS_N"/>
</dbReference>
<dbReference type="Pfam" id="PF00934">
    <property type="entry name" value="PE"/>
    <property type="match status" value="1"/>
</dbReference>
<accession>A0A916WP76</accession>
<dbReference type="Gene3D" id="1.10.287.850">
    <property type="entry name" value="HP0062-like domain"/>
    <property type="match status" value="1"/>
</dbReference>
<evidence type="ECO:0000313" key="3">
    <source>
        <dbReference type="Proteomes" id="UP000621454"/>
    </source>
</evidence>
<dbReference type="InterPro" id="IPR038332">
    <property type="entry name" value="PPE_sf"/>
</dbReference>
<proteinExistence type="predicted"/>
<keyword evidence="3" id="KW-1185">Reference proteome</keyword>
<gene>
    <name evidence="2" type="ORF">GCM10011489_06830</name>
</gene>
<dbReference type="SUPFAM" id="SSF140459">
    <property type="entry name" value="PE/PPE dimer-like"/>
    <property type="match status" value="1"/>
</dbReference>
<reference evidence="2" key="1">
    <citation type="journal article" date="2014" name="Int. J. Syst. Evol. Microbiol.">
        <title>Complete genome sequence of Corynebacterium casei LMG S-19264T (=DSM 44701T), isolated from a smear-ripened cheese.</title>
        <authorList>
            <consortium name="US DOE Joint Genome Institute (JGI-PGF)"/>
            <person name="Walter F."/>
            <person name="Albersmeier A."/>
            <person name="Kalinowski J."/>
            <person name="Ruckert C."/>
        </authorList>
    </citation>
    <scope>NUCLEOTIDE SEQUENCE</scope>
    <source>
        <strain evidence="2">CGMCC 1.12827</strain>
    </source>
</reference>
<reference evidence="2" key="2">
    <citation type="submission" date="2020-09" db="EMBL/GenBank/DDBJ databases">
        <authorList>
            <person name="Sun Q."/>
            <person name="Zhou Y."/>
        </authorList>
    </citation>
    <scope>NUCLEOTIDE SEQUENCE</scope>
    <source>
        <strain evidence="2">CGMCC 1.12827</strain>
    </source>
</reference>
<dbReference type="EMBL" id="BMGC01000003">
    <property type="protein sequence ID" value="GGB21307.1"/>
    <property type="molecule type" value="Genomic_DNA"/>
</dbReference>
<dbReference type="AlphaFoldDB" id="A0A916WP76"/>
<protein>
    <recommendedName>
        <fullName evidence="1">PE domain-containing protein</fullName>
    </recommendedName>
</protein>
<name>A0A916WP76_9ACTN</name>
<dbReference type="RefSeq" id="WP_188585175.1">
    <property type="nucleotide sequence ID" value="NZ_BMGC01000003.1"/>
</dbReference>
<comment type="caution">
    <text evidence="2">The sequence shown here is derived from an EMBL/GenBank/DDBJ whole genome shotgun (WGS) entry which is preliminary data.</text>
</comment>
<organism evidence="2 3">
    <name type="scientific">Gordonia jinhuaensis</name>
    <dbReference type="NCBI Taxonomy" id="1517702"/>
    <lineage>
        <taxon>Bacteria</taxon>
        <taxon>Bacillati</taxon>
        <taxon>Actinomycetota</taxon>
        <taxon>Actinomycetes</taxon>
        <taxon>Mycobacteriales</taxon>
        <taxon>Gordoniaceae</taxon>
        <taxon>Gordonia</taxon>
    </lineage>
</organism>
<evidence type="ECO:0000313" key="2">
    <source>
        <dbReference type="EMBL" id="GGB21307.1"/>
    </source>
</evidence>